<evidence type="ECO:0000313" key="11">
    <source>
        <dbReference type="Proteomes" id="UP000309561"/>
    </source>
</evidence>
<evidence type="ECO:0000256" key="5">
    <source>
        <dbReference type="ARBA" id="ARBA00023163"/>
    </source>
</evidence>
<sequence>MRILVVEDDEKIASFIKKGLQEESYSVDVTENGYEAIYMIETNSYDIVLLDLMIHGLSGMDVCRNIRAKNITTPIIMLTARDELKEKVKGLDSGANDYITKPFAFEELLARIRVKLRNSSTTSSTISIADLTIDTAKREVKRTGKKINLTAKEYALLEFLARNSKKLLTETIIKENISDMAQESMSNIINVYIYRLRNKIDKDFNLKLIHTVRGLGYILSDENV</sequence>
<keyword evidence="11" id="KW-1185">Reference proteome</keyword>
<dbReference type="SMART" id="SM00448">
    <property type="entry name" value="REC"/>
    <property type="match status" value="1"/>
</dbReference>
<accession>A0A4U2ZC80</accession>
<evidence type="ECO:0000313" key="10">
    <source>
        <dbReference type="EMBL" id="TKI71312.1"/>
    </source>
</evidence>
<dbReference type="SUPFAM" id="SSF52172">
    <property type="entry name" value="CheY-like"/>
    <property type="match status" value="1"/>
</dbReference>
<proteinExistence type="predicted"/>
<evidence type="ECO:0000259" key="8">
    <source>
        <dbReference type="PROSITE" id="PS50110"/>
    </source>
</evidence>
<dbReference type="SUPFAM" id="SSF46894">
    <property type="entry name" value="C-terminal effector domain of the bipartite response regulators"/>
    <property type="match status" value="1"/>
</dbReference>
<dbReference type="EMBL" id="SZPX01000001">
    <property type="protein sequence ID" value="TKI71312.1"/>
    <property type="molecule type" value="Genomic_DNA"/>
</dbReference>
<dbReference type="Gene3D" id="1.10.10.10">
    <property type="entry name" value="Winged helix-like DNA-binding domain superfamily/Winged helix DNA-binding domain"/>
    <property type="match status" value="1"/>
</dbReference>
<dbReference type="CDD" id="cd00383">
    <property type="entry name" value="trans_reg_C"/>
    <property type="match status" value="1"/>
</dbReference>
<organism evidence="10 11">
    <name type="scientific">Sulfurimonas crateris</name>
    <dbReference type="NCBI Taxonomy" id="2574727"/>
    <lineage>
        <taxon>Bacteria</taxon>
        <taxon>Pseudomonadati</taxon>
        <taxon>Campylobacterota</taxon>
        <taxon>Epsilonproteobacteria</taxon>
        <taxon>Campylobacterales</taxon>
        <taxon>Sulfurimonadaceae</taxon>
        <taxon>Sulfurimonas</taxon>
    </lineage>
</organism>
<dbReference type="InterPro" id="IPR011006">
    <property type="entry name" value="CheY-like_superfamily"/>
</dbReference>
<dbReference type="GO" id="GO:0032993">
    <property type="term" value="C:protein-DNA complex"/>
    <property type="evidence" value="ECO:0007669"/>
    <property type="project" value="TreeGrafter"/>
</dbReference>
<feature type="domain" description="OmpR/PhoB-type" evidence="9">
    <location>
        <begin position="123"/>
        <end position="221"/>
    </location>
</feature>
<dbReference type="PANTHER" id="PTHR48111">
    <property type="entry name" value="REGULATOR OF RPOS"/>
    <property type="match status" value="1"/>
</dbReference>
<dbReference type="FunFam" id="3.40.50.2300:FF:000001">
    <property type="entry name" value="DNA-binding response regulator PhoB"/>
    <property type="match status" value="1"/>
</dbReference>
<keyword evidence="5" id="KW-0804">Transcription</keyword>
<dbReference type="FunFam" id="1.10.10.10:FF:000005">
    <property type="entry name" value="Two-component system response regulator"/>
    <property type="match status" value="1"/>
</dbReference>
<feature type="DNA-binding region" description="OmpR/PhoB-type" evidence="7">
    <location>
        <begin position="123"/>
        <end position="221"/>
    </location>
</feature>
<dbReference type="InterPro" id="IPR039420">
    <property type="entry name" value="WalR-like"/>
</dbReference>
<dbReference type="InterPro" id="IPR016032">
    <property type="entry name" value="Sig_transdc_resp-reg_C-effctor"/>
</dbReference>
<keyword evidence="2" id="KW-0902">Two-component regulatory system</keyword>
<comment type="caution">
    <text evidence="10">The sequence shown here is derived from an EMBL/GenBank/DDBJ whole genome shotgun (WGS) entry which is preliminary data.</text>
</comment>
<dbReference type="PANTHER" id="PTHR48111:SF22">
    <property type="entry name" value="REGULATOR OF RPOS"/>
    <property type="match status" value="1"/>
</dbReference>
<dbReference type="Pfam" id="PF00072">
    <property type="entry name" value="Response_reg"/>
    <property type="match status" value="1"/>
</dbReference>
<dbReference type="AlphaFoldDB" id="A0A4U2ZC80"/>
<feature type="modified residue" description="4-aspartylphosphate" evidence="6">
    <location>
        <position position="51"/>
    </location>
</feature>
<dbReference type="PROSITE" id="PS51755">
    <property type="entry name" value="OMPR_PHOB"/>
    <property type="match status" value="1"/>
</dbReference>
<dbReference type="PROSITE" id="PS50110">
    <property type="entry name" value="RESPONSE_REGULATORY"/>
    <property type="match status" value="1"/>
</dbReference>
<dbReference type="Gene3D" id="6.10.250.690">
    <property type="match status" value="1"/>
</dbReference>
<dbReference type="InterPro" id="IPR001789">
    <property type="entry name" value="Sig_transdc_resp-reg_receiver"/>
</dbReference>
<dbReference type="Pfam" id="PF00486">
    <property type="entry name" value="Trans_reg_C"/>
    <property type="match status" value="1"/>
</dbReference>
<evidence type="ECO:0000256" key="2">
    <source>
        <dbReference type="ARBA" id="ARBA00023012"/>
    </source>
</evidence>
<dbReference type="OrthoDB" id="9793321at2"/>
<dbReference type="Gene3D" id="3.40.50.2300">
    <property type="match status" value="1"/>
</dbReference>
<keyword evidence="4 7" id="KW-0238">DNA-binding</keyword>
<evidence type="ECO:0000259" key="9">
    <source>
        <dbReference type="PROSITE" id="PS51755"/>
    </source>
</evidence>
<dbReference type="Proteomes" id="UP000309561">
    <property type="component" value="Unassembled WGS sequence"/>
</dbReference>
<dbReference type="GO" id="GO:0000156">
    <property type="term" value="F:phosphorelay response regulator activity"/>
    <property type="evidence" value="ECO:0007669"/>
    <property type="project" value="TreeGrafter"/>
</dbReference>
<reference evidence="10 11" key="1">
    <citation type="submission" date="2019-04" db="EMBL/GenBank/DDBJ databases">
        <title>Sulfurimonas crateris sp. nov. a facultative anaerobic sulfur-oxidizing chemolithautotrophic bacterium isolated from a terrestrial mud vulcano.</title>
        <authorList>
            <person name="Ratnikova N.M."/>
            <person name="Slobodkin A.I."/>
            <person name="Merkel A.Y."/>
            <person name="Novikov A."/>
            <person name="Bonch-Osmolovskaya E.A."/>
            <person name="Slobodkina G.B."/>
        </authorList>
    </citation>
    <scope>NUCLEOTIDE SEQUENCE [LARGE SCALE GENOMIC DNA]</scope>
    <source>
        <strain evidence="10 11">SN118</strain>
    </source>
</reference>
<dbReference type="GO" id="GO:0005829">
    <property type="term" value="C:cytosol"/>
    <property type="evidence" value="ECO:0007669"/>
    <property type="project" value="TreeGrafter"/>
</dbReference>
<evidence type="ECO:0000256" key="4">
    <source>
        <dbReference type="ARBA" id="ARBA00023125"/>
    </source>
</evidence>
<dbReference type="InterPro" id="IPR036388">
    <property type="entry name" value="WH-like_DNA-bd_sf"/>
</dbReference>
<dbReference type="SMART" id="SM00862">
    <property type="entry name" value="Trans_reg_C"/>
    <property type="match status" value="1"/>
</dbReference>
<evidence type="ECO:0000256" key="7">
    <source>
        <dbReference type="PROSITE-ProRule" id="PRU01091"/>
    </source>
</evidence>
<evidence type="ECO:0000256" key="1">
    <source>
        <dbReference type="ARBA" id="ARBA00022553"/>
    </source>
</evidence>
<dbReference type="GO" id="GO:0006355">
    <property type="term" value="P:regulation of DNA-templated transcription"/>
    <property type="evidence" value="ECO:0007669"/>
    <property type="project" value="InterPro"/>
</dbReference>
<protein>
    <submittedName>
        <fullName evidence="10">Response regulator transcription factor</fullName>
    </submittedName>
</protein>
<feature type="domain" description="Response regulatory" evidence="8">
    <location>
        <begin position="2"/>
        <end position="116"/>
    </location>
</feature>
<name>A0A4U2ZC80_9BACT</name>
<evidence type="ECO:0000256" key="3">
    <source>
        <dbReference type="ARBA" id="ARBA00023015"/>
    </source>
</evidence>
<keyword evidence="1 6" id="KW-0597">Phosphoprotein</keyword>
<evidence type="ECO:0000256" key="6">
    <source>
        <dbReference type="PROSITE-ProRule" id="PRU00169"/>
    </source>
</evidence>
<keyword evidence="3" id="KW-0805">Transcription regulation</keyword>
<dbReference type="InterPro" id="IPR001867">
    <property type="entry name" value="OmpR/PhoB-type_DNA-bd"/>
</dbReference>
<dbReference type="CDD" id="cd17624">
    <property type="entry name" value="REC_OmpR_PmrA-like"/>
    <property type="match status" value="1"/>
</dbReference>
<gene>
    <name evidence="10" type="ORF">FCU45_01675</name>
</gene>
<dbReference type="GO" id="GO:0000976">
    <property type="term" value="F:transcription cis-regulatory region binding"/>
    <property type="evidence" value="ECO:0007669"/>
    <property type="project" value="TreeGrafter"/>
</dbReference>